<dbReference type="AlphaFoldDB" id="A0A1G9M8N9"/>
<dbReference type="EMBL" id="FNGI01000006">
    <property type="protein sequence ID" value="SDL70609.1"/>
    <property type="molecule type" value="Genomic_DNA"/>
</dbReference>
<evidence type="ECO:0000313" key="4">
    <source>
        <dbReference type="Proteomes" id="UP000198654"/>
    </source>
</evidence>
<proteinExistence type="predicted"/>
<name>A0A1G9M8N9_9GAMM</name>
<keyword evidence="4" id="KW-1185">Reference proteome</keyword>
<organism evidence="3 4">
    <name type="scientific">Modicisalibacter muralis</name>
    <dbReference type="NCBI Taxonomy" id="119000"/>
    <lineage>
        <taxon>Bacteria</taxon>
        <taxon>Pseudomonadati</taxon>
        <taxon>Pseudomonadota</taxon>
        <taxon>Gammaproteobacteria</taxon>
        <taxon>Oceanospirillales</taxon>
        <taxon>Halomonadaceae</taxon>
        <taxon>Modicisalibacter</taxon>
    </lineage>
</organism>
<keyword evidence="1" id="KW-0175">Coiled coil</keyword>
<evidence type="ECO:0000256" key="2">
    <source>
        <dbReference type="SAM" id="SignalP"/>
    </source>
</evidence>
<keyword evidence="2" id="KW-0732">Signal</keyword>
<feature type="coiled-coil region" evidence="1">
    <location>
        <begin position="32"/>
        <end position="70"/>
    </location>
</feature>
<evidence type="ECO:0000256" key="1">
    <source>
        <dbReference type="SAM" id="Coils"/>
    </source>
</evidence>
<reference evidence="3 4" key="1">
    <citation type="submission" date="2016-10" db="EMBL/GenBank/DDBJ databases">
        <authorList>
            <person name="de Groot N.N."/>
        </authorList>
    </citation>
    <scope>NUCLEOTIDE SEQUENCE [LARGE SCALE GENOMIC DNA]</scope>
    <source>
        <strain evidence="3 4">DSM 14789</strain>
    </source>
</reference>
<dbReference type="RefSeq" id="WP_089728786.1">
    <property type="nucleotide sequence ID" value="NZ_FNGI01000006.1"/>
</dbReference>
<feature type="chain" id="PRO_5011626936" evidence="2">
    <location>
        <begin position="23"/>
        <end position="80"/>
    </location>
</feature>
<accession>A0A1G9M8N9</accession>
<dbReference type="STRING" id="119000.SAMN05661010_02360"/>
<feature type="signal peptide" evidence="2">
    <location>
        <begin position="1"/>
        <end position="22"/>
    </location>
</feature>
<dbReference type="Proteomes" id="UP000198654">
    <property type="component" value="Unassembled WGS sequence"/>
</dbReference>
<sequence>MKNMLLGTTILAAVLATGTSFASDSIMIQKKMHEIQERAQQHKIEAQAQKQSEKIRIAALEQEVEDLSEIIHMIVVKDNA</sequence>
<protein>
    <submittedName>
        <fullName evidence="3">Uncharacterized protein</fullName>
    </submittedName>
</protein>
<gene>
    <name evidence="3" type="ORF">SAMN05661010_02360</name>
</gene>
<evidence type="ECO:0000313" key="3">
    <source>
        <dbReference type="EMBL" id="SDL70609.1"/>
    </source>
</evidence>